<gene>
    <name evidence="1" type="ORF">COV49_01295</name>
</gene>
<proteinExistence type="predicted"/>
<dbReference type="SUPFAM" id="SSF53795">
    <property type="entry name" value="PEP carboxykinase-like"/>
    <property type="match status" value="1"/>
</dbReference>
<sequence>MSYHIRFLSGSFELCTTSETLKSHILKNYSIIDSPAQNPLFTIHVFSKAIKHKFEIKMVSKNEGVVYLNDAWGEIHFNEFSFYLKCLVQFIGFKYDAFLIHASSFVHEGYGYVFSGKSGIGKSTIVSFSNRNHIVADDTVFITRINNQFVLFPSSFEKNNSLYEDFPIPLQKIFFLHQCNKTYVNDIQSPLKEHLCMENNFFFELLQQFTVTHEYFTMKSIIYEFAHELSQSVAIQNLYFEKNQKFLSLIGLPKGELNKPKHKID</sequence>
<dbReference type="Proteomes" id="UP000230869">
    <property type="component" value="Unassembled WGS sequence"/>
</dbReference>
<dbReference type="InterPro" id="IPR027417">
    <property type="entry name" value="P-loop_NTPase"/>
</dbReference>
<accession>A0A2M6K9P8</accession>
<evidence type="ECO:0008006" key="3">
    <source>
        <dbReference type="Google" id="ProtNLM"/>
    </source>
</evidence>
<reference evidence="1 2" key="1">
    <citation type="submission" date="2017-09" db="EMBL/GenBank/DDBJ databases">
        <title>Depth-based differentiation of microbial function through sediment-hosted aquifers and enrichment of novel symbionts in the deep terrestrial subsurface.</title>
        <authorList>
            <person name="Probst A.J."/>
            <person name="Ladd B."/>
            <person name="Jarett J.K."/>
            <person name="Geller-Mcgrath D.E."/>
            <person name="Sieber C.M."/>
            <person name="Emerson J.B."/>
            <person name="Anantharaman K."/>
            <person name="Thomas B.C."/>
            <person name="Malmstrom R."/>
            <person name="Stieglmeier M."/>
            <person name="Klingl A."/>
            <person name="Woyke T."/>
            <person name="Ryan C.M."/>
            <person name="Banfield J.F."/>
        </authorList>
    </citation>
    <scope>NUCLEOTIDE SEQUENCE [LARGE SCALE GENOMIC DNA]</scope>
    <source>
        <strain evidence="1">CG11_big_fil_rev_8_21_14_0_20_39_10</strain>
    </source>
</reference>
<comment type="caution">
    <text evidence="1">The sequence shown here is derived from an EMBL/GenBank/DDBJ whole genome shotgun (WGS) entry which is preliminary data.</text>
</comment>
<dbReference type="AlphaFoldDB" id="A0A2M6K9P8"/>
<protein>
    <recommendedName>
        <fullName evidence="3">HPr kinase/phosphorylase C-terminal domain-containing protein</fullName>
    </recommendedName>
</protein>
<evidence type="ECO:0000313" key="2">
    <source>
        <dbReference type="Proteomes" id="UP000230869"/>
    </source>
</evidence>
<name>A0A2M6K9P8_9BACT</name>
<dbReference type="Gene3D" id="3.40.50.300">
    <property type="entry name" value="P-loop containing nucleotide triphosphate hydrolases"/>
    <property type="match status" value="1"/>
</dbReference>
<evidence type="ECO:0000313" key="1">
    <source>
        <dbReference type="EMBL" id="PIR13703.1"/>
    </source>
</evidence>
<dbReference type="EMBL" id="PCWW01000023">
    <property type="protein sequence ID" value="PIR13703.1"/>
    <property type="molecule type" value="Genomic_DNA"/>
</dbReference>
<organism evidence="1 2">
    <name type="scientific">Candidatus Falkowbacteria bacterium CG11_big_fil_rev_8_21_14_0_20_39_10</name>
    <dbReference type="NCBI Taxonomy" id="1974570"/>
    <lineage>
        <taxon>Bacteria</taxon>
        <taxon>Candidatus Falkowiibacteriota</taxon>
    </lineage>
</organism>